<sequence>MGCAPAGELLLVHREQNLLLRVPVPEDLGDLPAALEDAPRAYGAQRAALKKQFTPVNRHWAEASARVHRF</sequence>
<evidence type="ECO:0000313" key="1">
    <source>
        <dbReference type="EMBL" id="XDV67846.1"/>
    </source>
</evidence>
<dbReference type="RefSeq" id="WP_369779560.1">
    <property type="nucleotide sequence ID" value="NZ_CP165727.1"/>
</dbReference>
<organism evidence="1">
    <name type="scientific">Streptomyces sp. R33</name>
    <dbReference type="NCBI Taxonomy" id="3238629"/>
    <lineage>
        <taxon>Bacteria</taxon>
        <taxon>Bacillati</taxon>
        <taxon>Actinomycetota</taxon>
        <taxon>Actinomycetes</taxon>
        <taxon>Kitasatosporales</taxon>
        <taxon>Streptomycetaceae</taxon>
        <taxon>Streptomyces</taxon>
    </lineage>
</organism>
<dbReference type="EMBL" id="CP165727">
    <property type="protein sequence ID" value="XDV67846.1"/>
    <property type="molecule type" value="Genomic_DNA"/>
</dbReference>
<reference evidence="1" key="1">
    <citation type="submission" date="2024-08" db="EMBL/GenBank/DDBJ databases">
        <authorList>
            <person name="Yu S.T."/>
        </authorList>
    </citation>
    <scope>NUCLEOTIDE SEQUENCE</scope>
    <source>
        <strain evidence="1">R33</strain>
    </source>
</reference>
<accession>A0AB39YDV1</accession>
<proteinExistence type="predicted"/>
<gene>
    <name evidence="1" type="ORF">AB5J51_35455</name>
</gene>
<name>A0AB39YDV1_9ACTN</name>
<protein>
    <submittedName>
        <fullName evidence="1">Uncharacterized protein</fullName>
    </submittedName>
</protein>
<dbReference type="AlphaFoldDB" id="A0AB39YDV1"/>